<evidence type="ECO:0000259" key="1">
    <source>
        <dbReference type="Pfam" id="PF03732"/>
    </source>
</evidence>
<reference evidence="3" key="1">
    <citation type="submission" date="2025-08" db="UniProtKB">
        <authorList>
            <consortium name="RefSeq"/>
        </authorList>
    </citation>
    <scope>IDENTIFICATION</scope>
    <source>
        <tissue evidence="3">Leaves</tissue>
    </source>
</reference>
<dbReference type="PANTHER" id="PTHR34482">
    <property type="entry name" value="DNA DAMAGE-INDUCIBLE PROTEIN 1-LIKE"/>
    <property type="match status" value="1"/>
</dbReference>
<dbReference type="RefSeq" id="XP_035546540.1">
    <property type="nucleotide sequence ID" value="XM_035690647.1"/>
</dbReference>
<dbReference type="AlphaFoldDB" id="A0A6P9EE66"/>
<dbReference type="PANTHER" id="PTHR34482:SF36">
    <property type="entry name" value="RETROTRANSPOSON GAG DOMAIN-CONTAINING PROTEIN"/>
    <property type="match status" value="1"/>
</dbReference>
<dbReference type="Proteomes" id="UP000235220">
    <property type="component" value="Chromosome 6"/>
</dbReference>
<dbReference type="InParanoid" id="A0A6P9EE66"/>
<dbReference type="KEGG" id="jre:118348604"/>
<feature type="domain" description="Retrotransposon gag" evidence="1">
    <location>
        <begin position="19"/>
        <end position="117"/>
    </location>
</feature>
<dbReference type="InterPro" id="IPR005162">
    <property type="entry name" value="Retrotrans_gag_dom"/>
</dbReference>
<dbReference type="Pfam" id="PF03732">
    <property type="entry name" value="Retrotrans_gag"/>
    <property type="match status" value="1"/>
</dbReference>
<sequence length="200" mass="23619">MEKSFRALFCMDEHKVEYATYMLADEVDEWRTSTQELLLLELKEGVPITWDCFKRAILDRYFPLTLCEVKSRQFLDVVQGTMMVERYTATFVALSWFASYLVPDEEKKCEKFEWGLHQRIQSHLIPLRIRKFTDLVTQATLVEEDMRANAELLNQRKRQQPNLSPIETRSLLPATGNNYLRVFQRIQLARIAGRSMKEFA</sequence>
<proteinExistence type="predicted"/>
<protein>
    <submittedName>
        <fullName evidence="3">Uncharacterized protein LOC118348604</fullName>
    </submittedName>
</protein>
<gene>
    <name evidence="3" type="primary">LOC118348604</name>
</gene>
<name>A0A6P9EE66_JUGRE</name>
<evidence type="ECO:0000313" key="3">
    <source>
        <dbReference type="RefSeq" id="XP_035546540.1"/>
    </source>
</evidence>
<keyword evidence="2" id="KW-1185">Reference proteome</keyword>
<dbReference type="OrthoDB" id="1936908at2759"/>
<accession>A0A6P9EE66</accession>
<dbReference type="GeneID" id="118348604"/>
<organism evidence="2 3">
    <name type="scientific">Juglans regia</name>
    <name type="common">English walnut</name>
    <dbReference type="NCBI Taxonomy" id="51240"/>
    <lineage>
        <taxon>Eukaryota</taxon>
        <taxon>Viridiplantae</taxon>
        <taxon>Streptophyta</taxon>
        <taxon>Embryophyta</taxon>
        <taxon>Tracheophyta</taxon>
        <taxon>Spermatophyta</taxon>
        <taxon>Magnoliopsida</taxon>
        <taxon>eudicotyledons</taxon>
        <taxon>Gunneridae</taxon>
        <taxon>Pentapetalae</taxon>
        <taxon>rosids</taxon>
        <taxon>fabids</taxon>
        <taxon>Fagales</taxon>
        <taxon>Juglandaceae</taxon>
        <taxon>Juglans</taxon>
    </lineage>
</organism>
<evidence type="ECO:0000313" key="2">
    <source>
        <dbReference type="Proteomes" id="UP000235220"/>
    </source>
</evidence>